<sequence length="130" mass="15582">MMKRANLCMMVHFNINIKIFESIHKIIYQINNNWKERKSPCSCCRFTCTHVSCYRTIHEPEPNLMLYSIPEAYCREYTYYSSNRTSPPYSWQKIQKMRRYSPCGNVSAFNGIVNRNAFPRGPEQDWHYCC</sequence>
<proteinExistence type="predicted"/>
<organism evidence="1 2">
    <name type="scientific">Xenotaenia resolanae</name>
    <dbReference type="NCBI Taxonomy" id="208358"/>
    <lineage>
        <taxon>Eukaryota</taxon>
        <taxon>Metazoa</taxon>
        <taxon>Chordata</taxon>
        <taxon>Craniata</taxon>
        <taxon>Vertebrata</taxon>
        <taxon>Euteleostomi</taxon>
        <taxon>Actinopterygii</taxon>
        <taxon>Neopterygii</taxon>
        <taxon>Teleostei</taxon>
        <taxon>Neoteleostei</taxon>
        <taxon>Acanthomorphata</taxon>
        <taxon>Ovalentaria</taxon>
        <taxon>Atherinomorphae</taxon>
        <taxon>Cyprinodontiformes</taxon>
        <taxon>Goodeidae</taxon>
        <taxon>Xenotaenia</taxon>
    </lineage>
</organism>
<keyword evidence="2" id="KW-1185">Reference proteome</keyword>
<protein>
    <submittedName>
        <fullName evidence="1">Uncharacterized protein</fullName>
    </submittedName>
</protein>
<evidence type="ECO:0000313" key="1">
    <source>
        <dbReference type="EMBL" id="MEQ2266768.1"/>
    </source>
</evidence>
<name>A0ABV0WCZ2_9TELE</name>
<reference evidence="1 2" key="1">
    <citation type="submission" date="2021-06" db="EMBL/GenBank/DDBJ databases">
        <authorList>
            <person name="Palmer J.M."/>
        </authorList>
    </citation>
    <scope>NUCLEOTIDE SEQUENCE [LARGE SCALE GENOMIC DNA]</scope>
    <source>
        <strain evidence="1 2">XR_2019</strain>
        <tissue evidence="1">Muscle</tissue>
    </source>
</reference>
<dbReference type="EMBL" id="JAHRIM010040662">
    <property type="protein sequence ID" value="MEQ2266768.1"/>
    <property type="molecule type" value="Genomic_DNA"/>
</dbReference>
<comment type="caution">
    <text evidence="1">The sequence shown here is derived from an EMBL/GenBank/DDBJ whole genome shotgun (WGS) entry which is preliminary data.</text>
</comment>
<accession>A0ABV0WCZ2</accession>
<evidence type="ECO:0000313" key="2">
    <source>
        <dbReference type="Proteomes" id="UP001444071"/>
    </source>
</evidence>
<gene>
    <name evidence="1" type="ORF">XENORESO_017922</name>
</gene>
<dbReference type="Proteomes" id="UP001444071">
    <property type="component" value="Unassembled WGS sequence"/>
</dbReference>